<gene>
    <name evidence="1" type="primary">g7631</name>
    <name evidence="1" type="ORF">NpPPO83_00007631</name>
</gene>
<keyword evidence="1" id="KW-0378">Hydrolase</keyword>
<accession>A0ACB5S9Y2</accession>
<name>A0ACB5S9Y2_9PEZI</name>
<protein>
    <submittedName>
        <fullName evidence="1">Epoxide hydrolase</fullName>
    </submittedName>
</protein>
<evidence type="ECO:0000313" key="1">
    <source>
        <dbReference type="EMBL" id="GME32018.1"/>
    </source>
</evidence>
<proteinExistence type="predicted"/>
<comment type="caution">
    <text evidence="1">The sequence shown here is derived from an EMBL/GenBank/DDBJ whole genome shotgun (WGS) entry which is preliminary data.</text>
</comment>
<dbReference type="Proteomes" id="UP001165186">
    <property type="component" value="Unassembled WGS sequence"/>
</dbReference>
<reference evidence="1" key="1">
    <citation type="submission" date="2024-09" db="EMBL/GenBank/DDBJ databases">
        <title>Draft Genome Sequences of Neofusicoccum parvum.</title>
        <authorList>
            <person name="Ashida A."/>
            <person name="Camagna M."/>
            <person name="Tanaka A."/>
            <person name="Takemoto D."/>
        </authorList>
    </citation>
    <scope>NUCLEOTIDE SEQUENCE</scope>
    <source>
        <strain evidence="1">PPO83</strain>
    </source>
</reference>
<organism evidence="1 2">
    <name type="scientific">Neofusicoccum parvum</name>
    <dbReference type="NCBI Taxonomy" id="310453"/>
    <lineage>
        <taxon>Eukaryota</taxon>
        <taxon>Fungi</taxon>
        <taxon>Dikarya</taxon>
        <taxon>Ascomycota</taxon>
        <taxon>Pezizomycotina</taxon>
        <taxon>Dothideomycetes</taxon>
        <taxon>Dothideomycetes incertae sedis</taxon>
        <taxon>Botryosphaeriales</taxon>
        <taxon>Botryosphaeriaceae</taxon>
        <taxon>Neofusicoccum</taxon>
    </lineage>
</organism>
<sequence length="368" mass="39388">MSSPFATPPHPVTSGVLSPFKVSIPDSELQKLQTLLTLLPIAAPNYPNDASHAGRFGVTRDWLAGAVSHWANPATFSWRAHEAEINSVPHFKLDIADDLDATGSGKAYTVHFAALFSANRDAQPVLLMHGWPGSFTEFLPILLKVRAQHARDPAALPFHLIVPSLNGFGFSSAPPPDVDFGPVAQARVMARAMAALGFARRADGTGGYAVQGGDVGSLVGAAMAAMYDDVTAVHLNMLMMPEPPAGLDLAAVKYSDAELAAMQSGKDFFATGSDYARLHGNKPSTAGLAIGSSPVALLAWIGEKMLAWSDPQTAPSLDEILRNISIYWFTGCYPTSIWFYRNGGHFAALEQPDALWNDVVDFLKESKL</sequence>
<evidence type="ECO:0000313" key="2">
    <source>
        <dbReference type="Proteomes" id="UP001165186"/>
    </source>
</evidence>
<dbReference type="EMBL" id="BSXG01000060">
    <property type="protein sequence ID" value="GME32018.1"/>
    <property type="molecule type" value="Genomic_DNA"/>
</dbReference>
<keyword evidence="2" id="KW-1185">Reference proteome</keyword>